<evidence type="ECO:0000313" key="8">
    <source>
        <dbReference type="EMBL" id="CAB4858371.1"/>
    </source>
</evidence>
<dbReference type="AlphaFoldDB" id="A0A6J7CKU7"/>
<dbReference type="PANTHER" id="PTHR33514">
    <property type="entry name" value="PROTEIN ABCI12, CHLOROPLASTIC"/>
    <property type="match status" value="1"/>
</dbReference>
<dbReference type="EMBL" id="CAFBLE010000002">
    <property type="protein sequence ID" value="CAB4858371.1"/>
    <property type="molecule type" value="Genomic_DNA"/>
</dbReference>
<feature type="transmembrane region" description="Helical" evidence="5">
    <location>
        <begin position="12"/>
        <end position="41"/>
    </location>
</feature>
<evidence type="ECO:0000256" key="5">
    <source>
        <dbReference type="SAM" id="Phobius"/>
    </source>
</evidence>
<evidence type="ECO:0000256" key="1">
    <source>
        <dbReference type="ARBA" id="ARBA00004141"/>
    </source>
</evidence>
<feature type="transmembrane region" description="Helical" evidence="5">
    <location>
        <begin position="116"/>
        <end position="132"/>
    </location>
</feature>
<dbReference type="EMBL" id="CAEZWT010000003">
    <property type="protein sequence ID" value="CAB4657193.1"/>
    <property type="molecule type" value="Genomic_DNA"/>
</dbReference>
<sequence>MKTLHPLTWWIWTFSLVIALARANSSILAIVLLAIVSFVVWQKADATPWGRSFHWALRMGLLVFLIRLFTGVLISVGAPGKVLFTLPKMPLPNFMVGIRIGGEVTLERISATAHQGLILGVIIALLGAASSLTSPHRILRLIPIMVYEFGIIVVIATTVLPQLVAGIARVRQARLLRGHNVKGLSQWPAMVIPVLEDSLSRSLDLAAAMDSRGYGISRKRSRYRPEKWGAVDALMSLAALICIFIPNPLVIATALLPLALSPNPIEVRN</sequence>
<evidence type="ECO:0000313" key="9">
    <source>
        <dbReference type="EMBL" id="CAB4912693.1"/>
    </source>
</evidence>
<accession>A0A6J7CKU7</accession>
<evidence type="ECO:0000313" key="7">
    <source>
        <dbReference type="EMBL" id="CAB4745245.1"/>
    </source>
</evidence>
<dbReference type="CDD" id="cd16914">
    <property type="entry name" value="EcfT"/>
    <property type="match status" value="1"/>
</dbReference>
<name>A0A6J7CKU7_9ZZZZ</name>
<organism evidence="8">
    <name type="scientific">freshwater metagenome</name>
    <dbReference type="NCBI Taxonomy" id="449393"/>
    <lineage>
        <taxon>unclassified sequences</taxon>
        <taxon>metagenomes</taxon>
        <taxon>ecological metagenomes</taxon>
    </lineage>
</organism>
<evidence type="ECO:0000256" key="4">
    <source>
        <dbReference type="ARBA" id="ARBA00023136"/>
    </source>
</evidence>
<dbReference type="EMBL" id="CAEZZC010000004">
    <property type="protein sequence ID" value="CAB4745245.1"/>
    <property type="molecule type" value="Genomic_DNA"/>
</dbReference>
<proteinExistence type="predicted"/>
<dbReference type="InterPro" id="IPR003339">
    <property type="entry name" value="ABC/ECF_trnsptr_transmembrane"/>
</dbReference>
<dbReference type="GO" id="GO:0005886">
    <property type="term" value="C:plasma membrane"/>
    <property type="evidence" value="ECO:0007669"/>
    <property type="project" value="UniProtKB-ARBA"/>
</dbReference>
<feature type="transmembrane region" description="Helical" evidence="5">
    <location>
        <begin position="61"/>
        <end position="84"/>
    </location>
</feature>
<evidence type="ECO:0000256" key="3">
    <source>
        <dbReference type="ARBA" id="ARBA00022989"/>
    </source>
</evidence>
<keyword evidence="2 5" id="KW-0812">Transmembrane</keyword>
<evidence type="ECO:0000313" key="6">
    <source>
        <dbReference type="EMBL" id="CAB4657193.1"/>
    </source>
</evidence>
<protein>
    <submittedName>
        <fullName evidence="8">Unannotated protein</fullName>
    </submittedName>
</protein>
<dbReference type="EMBL" id="CAFBQL010000002">
    <property type="protein sequence ID" value="CAB5054671.1"/>
    <property type="molecule type" value="Genomic_DNA"/>
</dbReference>
<feature type="transmembrane region" description="Helical" evidence="5">
    <location>
        <begin position="228"/>
        <end position="260"/>
    </location>
</feature>
<gene>
    <name evidence="6" type="ORF">UFOPK2289_00200</name>
    <name evidence="7" type="ORF">UFOPK2822_00460</name>
    <name evidence="8" type="ORF">UFOPK3346_00322</name>
    <name evidence="9" type="ORF">UFOPK3670_00148</name>
    <name evidence="10" type="ORF">UFOPK4308_00349</name>
</gene>
<keyword evidence="4 5" id="KW-0472">Membrane</keyword>
<comment type="subcellular location">
    <subcellularLocation>
        <location evidence="1">Membrane</location>
        <topology evidence="1">Multi-pass membrane protein</topology>
    </subcellularLocation>
</comment>
<evidence type="ECO:0000256" key="2">
    <source>
        <dbReference type="ARBA" id="ARBA00022692"/>
    </source>
</evidence>
<dbReference type="EMBL" id="CAFBMV010000001">
    <property type="protein sequence ID" value="CAB4912693.1"/>
    <property type="molecule type" value="Genomic_DNA"/>
</dbReference>
<keyword evidence="3 5" id="KW-1133">Transmembrane helix</keyword>
<dbReference type="Pfam" id="PF02361">
    <property type="entry name" value="CbiQ"/>
    <property type="match status" value="1"/>
</dbReference>
<feature type="transmembrane region" description="Helical" evidence="5">
    <location>
        <begin position="144"/>
        <end position="168"/>
    </location>
</feature>
<evidence type="ECO:0000313" key="10">
    <source>
        <dbReference type="EMBL" id="CAB5054671.1"/>
    </source>
</evidence>
<dbReference type="PANTHER" id="PTHR33514:SF15">
    <property type="entry name" value="COBALT TRANSPORT PROTEIN"/>
    <property type="match status" value="1"/>
</dbReference>
<reference evidence="8" key="1">
    <citation type="submission" date="2020-05" db="EMBL/GenBank/DDBJ databases">
        <authorList>
            <person name="Chiriac C."/>
            <person name="Salcher M."/>
            <person name="Ghai R."/>
            <person name="Kavagutti S V."/>
        </authorList>
    </citation>
    <scope>NUCLEOTIDE SEQUENCE</scope>
</reference>